<name>A0ABV7QFT2_9PSEU</name>
<dbReference type="SUPFAM" id="SSF89796">
    <property type="entry name" value="CoA-transferase family III (CaiB/BaiF)"/>
    <property type="match status" value="1"/>
</dbReference>
<dbReference type="Gene3D" id="3.30.1540.10">
    <property type="entry name" value="formyl-coa transferase, domain 3"/>
    <property type="match status" value="1"/>
</dbReference>
<dbReference type="EMBL" id="JBHRWI010000015">
    <property type="protein sequence ID" value="MFC3510729.1"/>
    <property type="molecule type" value="Genomic_DNA"/>
</dbReference>
<dbReference type="Proteomes" id="UP001595764">
    <property type="component" value="Unassembled WGS sequence"/>
</dbReference>
<evidence type="ECO:0000256" key="1">
    <source>
        <dbReference type="ARBA" id="ARBA00008383"/>
    </source>
</evidence>
<dbReference type="PANTHER" id="PTHR48228:SF6">
    <property type="entry name" value="L-CARNITINE COA-TRANSFERASE"/>
    <property type="match status" value="1"/>
</dbReference>
<evidence type="ECO:0000313" key="3">
    <source>
        <dbReference type="EMBL" id="MFC3510729.1"/>
    </source>
</evidence>
<proteinExistence type="inferred from homology"/>
<dbReference type="Pfam" id="PF02515">
    <property type="entry name" value="CoA_transf_3"/>
    <property type="match status" value="1"/>
</dbReference>
<dbReference type="GO" id="GO:0016740">
    <property type="term" value="F:transferase activity"/>
    <property type="evidence" value="ECO:0007669"/>
    <property type="project" value="UniProtKB-KW"/>
</dbReference>
<dbReference type="InterPro" id="IPR050509">
    <property type="entry name" value="CoA-transferase_III"/>
</dbReference>
<gene>
    <name evidence="3" type="ORF">ACFORO_11185</name>
</gene>
<evidence type="ECO:0000256" key="2">
    <source>
        <dbReference type="ARBA" id="ARBA00022679"/>
    </source>
</evidence>
<evidence type="ECO:0000313" key="4">
    <source>
        <dbReference type="Proteomes" id="UP001595764"/>
    </source>
</evidence>
<dbReference type="PANTHER" id="PTHR48228">
    <property type="entry name" value="SUCCINYL-COA--D-CITRAMALATE COA-TRANSFERASE"/>
    <property type="match status" value="1"/>
</dbReference>
<keyword evidence="2 3" id="KW-0808">Transferase</keyword>
<comment type="similarity">
    <text evidence="1">Belongs to the CoA-transferase III family.</text>
</comment>
<reference evidence="4" key="1">
    <citation type="journal article" date="2019" name="Int. J. Syst. Evol. Microbiol.">
        <title>The Global Catalogue of Microorganisms (GCM) 10K type strain sequencing project: providing services to taxonomists for standard genome sequencing and annotation.</title>
        <authorList>
            <consortium name="The Broad Institute Genomics Platform"/>
            <consortium name="The Broad Institute Genome Sequencing Center for Infectious Disease"/>
            <person name="Wu L."/>
            <person name="Ma J."/>
        </authorList>
    </citation>
    <scope>NUCLEOTIDE SEQUENCE [LARGE SCALE GENOMIC DNA]</scope>
    <source>
        <strain evidence="4">CGMCC 4.7682</strain>
    </source>
</reference>
<organism evidence="3 4">
    <name type="scientific">Amycolatopsis halotolerans</name>
    <dbReference type="NCBI Taxonomy" id="330083"/>
    <lineage>
        <taxon>Bacteria</taxon>
        <taxon>Bacillati</taxon>
        <taxon>Actinomycetota</taxon>
        <taxon>Actinomycetes</taxon>
        <taxon>Pseudonocardiales</taxon>
        <taxon>Pseudonocardiaceae</taxon>
        <taxon>Amycolatopsis</taxon>
    </lineage>
</organism>
<protein>
    <submittedName>
        <fullName evidence="3">CaiB/BaiF CoA transferase family protein</fullName>
    </submittedName>
</protein>
<accession>A0ABV7QFT2</accession>
<dbReference type="RefSeq" id="WP_377868548.1">
    <property type="nucleotide sequence ID" value="NZ_JBHMAY010000007.1"/>
</dbReference>
<dbReference type="InterPro" id="IPR044855">
    <property type="entry name" value="CoA-Trfase_III_dom3_sf"/>
</dbReference>
<comment type="caution">
    <text evidence="3">The sequence shown here is derived from an EMBL/GenBank/DDBJ whole genome shotgun (WGS) entry which is preliminary data.</text>
</comment>
<dbReference type="InterPro" id="IPR023606">
    <property type="entry name" value="CoA-Trfase_III_dom_1_sf"/>
</dbReference>
<sequence>MTVSREASAGALAGLRVVDASTLFAGPMAAMHLGDMGAEVLKVEHPSRPDPSRTHGVAKGAVNLWWKTLGRNKRTVTANLGSDGGREVFLALAETADVVIENFRPGTLERWGLGYEELSARNPGLVLARVTGFGQLGPYRSRPGFGTLAEAMSGFAAATGEPDGPPTLPPFGLADGVASLATAYAIMVALAGRTVSGRGQVVDVAIIEPILAMLGPQITRWDQLGTVQPRTGNRSTNNAPRNTYRTSDGQWVAVSTSAQSIAERVVRLVGRPELADEPWFATGADRAAHADELDEAVGGWIARHTRDEVVAAFEEAQAAVAPIYDAADIVADPQFRALGTIHEIDDPELGTTLMQGPLFRLSDNDGVIGFTGRPHGADTDEVLGSLGFAPSRIAELRAEGAV</sequence>
<dbReference type="Gene3D" id="3.40.50.10540">
    <property type="entry name" value="Crotonobetainyl-coa:carnitine coa-transferase, domain 1"/>
    <property type="match status" value="1"/>
</dbReference>
<keyword evidence="4" id="KW-1185">Reference proteome</keyword>
<dbReference type="InterPro" id="IPR003673">
    <property type="entry name" value="CoA-Trfase_fam_III"/>
</dbReference>